<dbReference type="STRING" id="131112.SAMN04489737_1046"/>
<keyword evidence="4 7" id="KW-0812">Transmembrane</keyword>
<feature type="transmembrane region" description="Helical" evidence="7">
    <location>
        <begin position="116"/>
        <end position="137"/>
    </location>
</feature>
<evidence type="ECO:0000256" key="4">
    <source>
        <dbReference type="ARBA" id="ARBA00022692"/>
    </source>
</evidence>
<feature type="transmembrane region" description="Helical" evidence="7">
    <location>
        <begin position="53"/>
        <end position="80"/>
    </location>
</feature>
<dbReference type="RefSeq" id="WP_091280686.1">
    <property type="nucleotide sequence ID" value="NZ_LT629804.1"/>
</dbReference>
<feature type="transmembrane region" description="Helical" evidence="7">
    <location>
        <begin position="246"/>
        <end position="264"/>
    </location>
</feature>
<dbReference type="EMBL" id="LT629804">
    <property type="protein sequence ID" value="SDU79937.1"/>
    <property type="molecule type" value="Genomic_DNA"/>
</dbReference>
<evidence type="ECO:0000256" key="7">
    <source>
        <dbReference type="SAM" id="Phobius"/>
    </source>
</evidence>
<feature type="transmembrane region" description="Helical" evidence="7">
    <location>
        <begin position="12"/>
        <end position="33"/>
    </location>
</feature>
<dbReference type="Proteomes" id="UP000214355">
    <property type="component" value="Chromosome I"/>
</dbReference>
<comment type="similarity">
    <text evidence="2">Belongs to the UPF0718 family.</text>
</comment>
<reference evidence="9" key="1">
    <citation type="submission" date="2016-10" db="EMBL/GenBank/DDBJ databases">
        <authorList>
            <person name="Varghese N."/>
            <person name="Submissions S."/>
        </authorList>
    </citation>
    <scope>NUCLEOTIDE SEQUENCE [LARGE SCALE GENOMIC DNA]</scope>
    <source>
        <strain evidence="9">DSM 10002</strain>
    </source>
</reference>
<organism evidence="8 9">
    <name type="scientific">Arcanobacterium phocae</name>
    <dbReference type="NCBI Taxonomy" id="131112"/>
    <lineage>
        <taxon>Bacteria</taxon>
        <taxon>Bacillati</taxon>
        <taxon>Actinomycetota</taxon>
        <taxon>Actinomycetes</taxon>
        <taxon>Actinomycetales</taxon>
        <taxon>Actinomycetaceae</taxon>
        <taxon>Arcanobacterium</taxon>
    </lineage>
</organism>
<evidence type="ECO:0000313" key="8">
    <source>
        <dbReference type="EMBL" id="SDU79937.1"/>
    </source>
</evidence>
<dbReference type="InterPro" id="IPR005524">
    <property type="entry name" value="DUF318"/>
</dbReference>
<dbReference type="GO" id="GO:0005886">
    <property type="term" value="C:plasma membrane"/>
    <property type="evidence" value="ECO:0007669"/>
    <property type="project" value="UniProtKB-SubCell"/>
</dbReference>
<sequence>MNSPIYDVLTFFLVDTIKIFALLIAIIFALSFLRASTNMDKIRDFLAARGLFLGLFLAAVLGAVTPFCSCSSIPLFVGFISARVPIPIALTFLVSSPLISETAAVLIGIEFGWDVALAYVLTAVLLSMFLGWVASFLPLEKWVEDFVLTTPVGLLRMATQTPSLAQRRTAAWGEVKSIVGKVWPWIIFGVALGSVIHGWVPAHYFADYVTADNLFAVPLATILGTPLYANGGAVVPIGQALWTKGIPLGTVMSFMMGAIALSVPEAIMLRRVMKPCLLVLYFVTVMIGIMAIGYLFNIVYV</sequence>
<evidence type="ECO:0000256" key="3">
    <source>
        <dbReference type="ARBA" id="ARBA00022475"/>
    </source>
</evidence>
<evidence type="ECO:0000313" key="9">
    <source>
        <dbReference type="Proteomes" id="UP000214355"/>
    </source>
</evidence>
<keyword evidence="3" id="KW-1003">Cell membrane</keyword>
<dbReference type="OrthoDB" id="9810876at2"/>
<feature type="transmembrane region" description="Helical" evidence="7">
    <location>
        <begin position="86"/>
        <end position="109"/>
    </location>
</feature>
<name>A0A1H2LFY2_9ACTO</name>
<dbReference type="PANTHER" id="PTHR42775">
    <property type="entry name" value="PERMEASE RV2963-RELATED"/>
    <property type="match status" value="1"/>
</dbReference>
<dbReference type="InterPro" id="IPR053166">
    <property type="entry name" value="UPF0718_permease"/>
</dbReference>
<feature type="transmembrane region" description="Helical" evidence="7">
    <location>
        <begin position="182"/>
        <end position="202"/>
    </location>
</feature>
<dbReference type="GeneID" id="65344784"/>
<feature type="transmembrane region" description="Helical" evidence="7">
    <location>
        <begin position="214"/>
        <end position="234"/>
    </location>
</feature>
<accession>A0A1H2LFY2</accession>
<evidence type="ECO:0000256" key="1">
    <source>
        <dbReference type="ARBA" id="ARBA00004651"/>
    </source>
</evidence>
<comment type="subcellular location">
    <subcellularLocation>
        <location evidence="1">Cell membrane</location>
        <topology evidence="1">Multi-pass membrane protein</topology>
    </subcellularLocation>
</comment>
<keyword evidence="9" id="KW-1185">Reference proteome</keyword>
<proteinExistence type="inferred from homology"/>
<evidence type="ECO:0000256" key="6">
    <source>
        <dbReference type="ARBA" id="ARBA00023136"/>
    </source>
</evidence>
<gene>
    <name evidence="8" type="ORF">SAMN04489737_1046</name>
</gene>
<dbReference type="Pfam" id="PF03773">
    <property type="entry name" value="ArsP_1"/>
    <property type="match status" value="1"/>
</dbReference>
<dbReference type="PANTHER" id="PTHR42775:SF2">
    <property type="entry name" value="PERMEASE"/>
    <property type="match status" value="1"/>
</dbReference>
<feature type="transmembrane region" description="Helical" evidence="7">
    <location>
        <begin position="276"/>
        <end position="300"/>
    </location>
</feature>
<keyword evidence="6 7" id="KW-0472">Membrane</keyword>
<dbReference type="AlphaFoldDB" id="A0A1H2LFY2"/>
<evidence type="ECO:0008006" key="10">
    <source>
        <dbReference type="Google" id="ProtNLM"/>
    </source>
</evidence>
<keyword evidence="5 7" id="KW-1133">Transmembrane helix</keyword>
<evidence type="ECO:0000256" key="2">
    <source>
        <dbReference type="ARBA" id="ARBA00006386"/>
    </source>
</evidence>
<protein>
    <recommendedName>
        <fullName evidence="10">Permease</fullName>
    </recommendedName>
</protein>
<evidence type="ECO:0000256" key="5">
    <source>
        <dbReference type="ARBA" id="ARBA00022989"/>
    </source>
</evidence>